<dbReference type="EMBL" id="CAKOFQ010009196">
    <property type="protein sequence ID" value="CAH2017269.1"/>
    <property type="molecule type" value="Genomic_DNA"/>
</dbReference>
<name>A0A9P0QCW8_ACAOB</name>
<dbReference type="OrthoDB" id="6777793at2759"/>
<keyword evidence="2" id="KW-1185">Reference proteome</keyword>
<comment type="caution">
    <text evidence="1">The sequence shown here is derived from an EMBL/GenBank/DDBJ whole genome shotgun (WGS) entry which is preliminary data.</text>
</comment>
<reference evidence="1" key="1">
    <citation type="submission" date="2022-03" db="EMBL/GenBank/DDBJ databases">
        <authorList>
            <person name="Sayadi A."/>
        </authorList>
    </citation>
    <scope>NUCLEOTIDE SEQUENCE</scope>
</reference>
<sequence>MFTTTLSSRALFEDSQFDVGGGWLLQSLVWPHSKIYRAIFDMYKNFLDKPVGRSVIIVFDGYEDEHIGVKSYERDCRQERHCSVDVGIEPDNLLPLNQRKFLSNVKNKAQSHLGQTLATYEEFSFTVIHAKKDADVEIVRAALKTLNELFRHAKSRVIVVGPDVDLLILLIGLTPASESMYYYKMGQRARRTNCT</sequence>
<organism evidence="1 2">
    <name type="scientific">Acanthoscelides obtectus</name>
    <name type="common">Bean weevil</name>
    <name type="synonym">Bruchus obtectus</name>
    <dbReference type="NCBI Taxonomy" id="200917"/>
    <lineage>
        <taxon>Eukaryota</taxon>
        <taxon>Metazoa</taxon>
        <taxon>Ecdysozoa</taxon>
        <taxon>Arthropoda</taxon>
        <taxon>Hexapoda</taxon>
        <taxon>Insecta</taxon>
        <taxon>Pterygota</taxon>
        <taxon>Neoptera</taxon>
        <taxon>Endopterygota</taxon>
        <taxon>Coleoptera</taxon>
        <taxon>Polyphaga</taxon>
        <taxon>Cucujiformia</taxon>
        <taxon>Chrysomeloidea</taxon>
        <taxon>Chrysomelidae</taxon>
        <taxon>Bruchinae</taxon>
        <taxon>Bruchini</taxon>
        <taxon>Acanthoscelides</taxon>
    </lineage>
</organism>
<dbReference type="AlphaFoldDB" id="A0A9P0QCW8"/>
<protein>
    <submittedName>
        <fullName evidence="1">Uncharacterized protein</fullName>
    </submittedName>
</protein>
<evidence type="ECO:0000313" key="2">
    <source>
        <dbReference type="Proteomes" id="UP001152888"/>
    </source>
</evidence>
<accession>A0A9P0QCW8</accession>
<evidence type="ECO:0000313" key="1">
    <source>
        <dbReference type="EMBL" id="CAH2017269.1"/>
    </source>
</evidence>
<gene>
    <name evidence="1" type="ORF">ACAOBT_LOCUS35916</name>
</gene>
<proteinExistence type="predicted"/>
<feature type="non-terminal residue" evidence="1">
    <location>
        <position position="195"/>
    </location>
</feature>
<dbReference type="Proteomes" id="UP001152888">
    <property type="component" value="Unassembled WGS sequence"/>
</dbReference>